<dbReference type="InterPro" id="IPR011009">
    <property type="entry name" value="Kinase-like_dom_sf"/>
</dbReference>
<sequence>MKAVQTSCATALAYIGPGDGPSSTPLTEAMVRPEAQPSNSASQQSLMVTTISMLPAPTFEQRNLILQVVLTYTARGARLTPEFFERAWRAPAPGPGTAPAPPRPASMLPALPSGDGLGNPRKARHERQGWRDVLSRVGAAPDKGLLMLVQEYCDKGSLAAAIKRGFFRITGKNPREQVLTRRMLLRTATEICRGMIHMHKASVVHGDLKPANVLLHSSSSDRRGFVVKVRQEDDVA</sequence>
<organism evidence="2 3">
    <name type="scientific">Pleodorina starrii</name>
    <dbReference type="NCBI Taxonomy" id="330485"/>
    <lineage>
        <taxon>Eukaryota</taxon>
        <taxon>Viridiplantae</taxon>
        <taxon>Chlorophyta</taxon>
        <taxon>core chlorophytes</taxon>
        <taxon>Chlorophyceae</taxon>
        <taxon>CS clade</taxon>
        <taxon>Chlamydomonadales</taxon>
        <taxon>Volvocaceae</taxon>
        <taxon>Pleodorina</taxon>
    </lineage>
</organism>
<dbReference type="InterPro" id="IPR000719">
    <property type="entry name" value="Prot_kinase_dom"/>
</dbReference>
<feature type="domain" description="Protein kinase" evidence="1">
    <location>
        <begin position="9"/>
        <end position="236"/>
    </location>
</feature>
<accession>A0A9W6BNC2</accession>
<comment type="caution">
    <text evidence="2">The sequence shown here is derived from an EMBL/GenBank/DDBJ whole genome shotgun (WGS) entry which is preliminary data.</text>
</comment>
<dbReference type="SUPFAM" id="SSF56112">
    <property type="entry name" value="Protein kinase-like (PK-like)"/>
    <property type="match status" value="1"/>
</dbReference>
<evidence type="ECO:0000313" key="2">
    <source>
        <dbReference type="EMBL" id="GLC55279.1"/>
    </source>
</evidence>
<dbReference type="AlphaFoldDB" id="A0A9W6BNC2"/>
<dbReference type="PANTHER" id="PTHR44329:SF214">
    <property type="entry name" value="PROTEIN KINASE DOMAIN-CONTAINING PROTEIN"/>
    <property type="match status" value="1"/>
</dbReference>
<keyword evidence="3" id="KW-1185">Reference proteome</keyword>
<reference evidence="2 3" key="1">
    <citation type="journal article" date="2023" name="Commun. Biol.">
        <title>Reorganization of the ancestral sex-determining regions during the evolution of trioecy in Pleodorina starrii.</title>
        <authorList>
            <person name="Takahashi K."/>
            <person name="Suzuki S."/>
            <person name="Kawai-Toyooka H."/>
            <person name="Yamamoto K."/>
            <person name="Hamaji T."/>
            <person name="Ootsuki R."/>
            <person name="Yamaguchi H."/>
            <person name="Kawachi M."/>
            <person name="Higashiyama T."/>
            <person name="Nozaki H."/>
        </authorList>
    </citation>
    <scope>NUCLEOTIDE SEQUENCE [LARGE SCALE GENOMIC DNA]</scope>
    <source>
        <strain evidence="2 3">NIES-4479</strain>
    </source>
</reference>
<gene>
    <name evidence="2" type="primary">PLESTB001557</name>
    <name evidence="2" type="ORF">PLESTB_000967400</name>
</gene>
<dbReference type="InterPro" id="IPR008271">
    <property type="entry name" value="Ser/Thr_kinase_AS"/>
</dbReference>
<evidence type="ECO:0000259" key="1">
    <source>
        <dbReference type="PROSITE" id="PS50011"/>
    </source>
</evidence>
<proteinExistence type="predicted"/>
<dbReference type="EMBL" id="BRXU01000012">
    <property type="protein sequence ID" value="GLC55279.1"/>
    <property type="molecule type" value="Genomic_DNA"/>
</dbReference>
<dbReference type="PROSITE" id="PS50011">
    <property type="entry name" value="PROTEIN_KINASE_DOM"/>
    <property type="match status" value="1"/>
</dbReference>
<dbReference type="GO" id="GO:0004674">
    <property type="term" value="F:protein serine/threonine kinase activity"/>
    <property type="evidence" value="ECO:0007669"/>
    <property type="project" value="TreeGrafter"/>
</dbReference>
<dbReference type="Pfam" id="PF00069">
    <property type="entry name" value="Pkinase"/>
    <property type="match status" value="1"/>
</dbReference>
<dbReference type="InterPro" id="IPR051681">
    <property type="entry name" value="Ser/Thr_Kinases-Pseudokinases"/>
</dbReference>
<name>A0A9W6BNC2_9CHLO</name>
<dbReference type="Gene3D" id="1.10.510.10">
    <property type="entry name" value="Transferase(Phosphotransferase) domain 1"/>
    <property type="match status" value="1"/>
</dbReference>
<dbReference type="PANTHER" id="PTHR44329">
    <property type="entry name" value="SERINE/THREONINE-PROTEIN KINASE TNNI3K-RELATED"/>
    <property type="match status" value="1"/>
</dbReference>
<protein>
    <recommendedName>
        <fullName evidence="1">Protein kinase domain-containing protein</fullName>
    </recommendedName>
</protein>
<evidence type="ECO:0000313" key="3">
    <source>
        <dbReference type="Proteomes" id="UP001165080"/>
    </source>
</evidence>
<dbReference type="Proteomes" id="UP001165080">
    <property type="component" value="Unassembled WGS sequence"/>
</dbReference>
<dbReference type="GO" id="GO:0005524">
    <property type="term" value="F:ATP binding"/>
    <property type="evidence" value="ECO:0007669"/>
    <property type="project" value="InterPro"/>
</dbReference>
<dbReference type="PROSITE" id="PS00108">
    <property type="entry name" value="PROTEIN_KINASE_ST"/>
    <property type="match status" value="1"/>
</dbReference>